<sequence>MYAIVEHQGFQYRVTPDQVLQVSLTDGDPGSKLTFDRVLFLHDGTNAKVGAPVVENAAVEAEVVGHGRGKKVIVGKFKRRKDYRRKKGHRQDYTEVRIKAIRG</sequence>
<evidence type="ECO:0000313" key="9">
    <source>
        <dbReference type="Proteomes" id="UP000739538"/>
    </source>
</evidence>
<dbReference type="GO" id="GO:0005840">
    <property type="term" value="C:ribosome"/>
    <property type="evidence" value="ECO:0007669"/>
    <property type="project" value="UniProtKB-KW"/>
</dbReference>
<proteinExistence type="inferred from homology"/>
<evidence type="ECO:0000256" key="1">
    <source>
        <dbReference type="ARBA" id="ARBA00008563"/>
    </source>
</evidence>
<dbReference type="PANTHER" id="PTHR21349:SF0">
    <property type="entry name" value="LARGE RIBOSOMAL SUBUNIT PROTEIN BL21M"/>
    <property type="match status" value="1"/>
</dbReference>
<dbReference type="PANTHER" id="PTHR21349">
    <property type="entry name" value="50S RIBOSOMAL PROTEIN L21"/>
    <property type="match status" value="1"/>
</dbReference>
<dbReference type="InterPro" id="IPR018258">
    <property type="entry name" value="Ribosomal_bL21_CS"/>
</dbReference>
<keyword evidence="2 6" id="KW-0699">rRNA-binding</keyword>
<reference evidence="8" key="2">
    <citation type="journal article" date="2021" name="Microbiome">
        <title>Successional dynamics and alternative stable states in a saline activated sludge microbial community over 9 years.</title>
        <authorList>
            <person name="Wang Y."/>
            <person name="Ye J."/>
            <person name="Ju F."/>
            <person name="Liu L."/>
            <person name="Boyd J.A."/>
            <person name="Deng Y."/>
            <person name="Parks D.H."/>
            <person name="Jiang X."/>
            <person name="Yin X."/>
            <person name="Woodcroft B.J."/>
            <person name="Tyson G.W."/>
            <person name="Hugenholtz P."/>
            <person name="Polz M.F."/>
            <person name="Zhang T."/>
        </authorList>
    </citation>
    <scope>NUCLEOTIDE SEQUENCE</scope>
    <source>
        <strain evidence="8">HKST-UBA02</strain>
    </source>
</reference>
<comment type="caution">
    <text evidence="8">The sequence shown here is derived from an EMBL/GenBank/DDBJ whole genome shotgun (WGS) entry which is preliminary data.</text>
</comment>
<dbReference type="GO" id="GO:0019843">
    <property type="term" value="F:rRNA binding"/>
    <property type="evidence" value="ECO:0007669"/>
    <property type="project" value="UniProtKB-UniRule"/>
</dbReference>
<evidence type="ECO:0000256" key="4">
    <source>
        <dbReference type="ARBA" id="ARBA00022980"/>
    </source>
</evidence>
<gene>
    <name evidence="6 8" type="primary">rplU</name>
    <name evidence="8" type="ORF">KDA27_04510</name>
</gene>
<dbReference type="AlphaFoldDB" id="A0A956NBS4"/>
<keyword evidence="5 6" id="KW-0687">Ribonucleoprotein</keyword>
<dbReference type="GO" id="GO:0006412">
    <property type="term" value="P:translation"/>
    <property type="evidence" value="ECO:0007669"/>
    <property type="project" value="UniProtKB-UniRule"/>
</dbReference>
<protein>
    <recommendedName>
        <fullName evidence="6">Large ribosomal subunit protein bL21</fullName>
    </recommendedName>
</protein>
<dbReference type="SUPFAM" id="SSF141091">
    <property type="entry name" value="L21p-like"/>
    <property type="match status" value="1"/>
</dbReference>
<evidence type="ECO:0000313" key="8">
    <source>
        <dbReference type="EMBL" id="MCA9755043.1"/>
    </source>
</evidence>
<comment type="function">
    <text evidence="6 7">This protein binds to 23S rRNA in the presence of protein L20.</text>
</comment>
<dbReference type="Pfam" id="PF00829">
    <property type="entry name" value="Ribosomal_L21p"/>
    <property type="match status" value="1"/>
</dbReference>
<dbReference type="InterPro" id="IPR001787">
    <property type="entry name" value="Ribosomal_bL21"/>
</dbReference>
<dbReference type="Proteomes" id="UP000739538">
    <property type="component" value="Unassembled WGS sequence"/>
</dbReference>
<name>A0A956NBS4_UNCEI</name>
<evidence type="ECO:0000256" key="7">
    <source>
        <dbReference type="RuleBase" id="RU000562"/>
    </source>
</evidence>
<evidence type="ECO:0000256" key="6">
    <source>
        <dbReference type="HAMAP-Rule" id="MF_01363"/>
    </source>
</evidence>
<accession>A0A956NBS4</accession>
<dbReference type="NCBIfam" id="TIGR00061">
    <property type="entry name" value="L21"/>
    <property type="match status" value="1"/>
</dbReference>
<evidence type="ECO:0000256" key="5">
    <source>
        <dbReference type="ARBA" id="ARBA00023274"/>
    </source>
</evidence>
<dbReference type="GO" id="GO:1990904">
    <property type="term" value="C:ribonucleoprotein complex"/>
    <property type="evidence" value="ECO:0007669"/>
    <property type="project" value="UniProtKB-KW"/>
</dbReference>
<reference evidence="8" key="1">
    <citation type="submission" date="2020-04" db="EMBL/GenBank/DDBJ databases">
        <authorList>
            <person name="Zhang T."/>
        </authorList>
    </citation>
    <scope>NUCLEOTIDE SEQUENCE</scope>
    <source>
        <strain evidence="8">HKST-UBA02</strain>
    </source>
</reference>
<dbReference type="GO" id="GO:0003735">
    <property type="term" value="F:structural constituent of ribosome"/>
    <property type="evidence" value="ECO:0007669"/>
    <property type="project" value="InterPro"/>
</dbReference>
<dbReference type="InterPro" id="IPR036164">
    <property type="entry name" value="bL21-like_sf"/>
</dbReference>
<comment type="subunit">
    <text evidence="6">Part of the 50S ribosomal subunit. Contacts protein L20.</text>
</comment>
<dbReference type="PROSITE" id="PS01169">
    <property type="entry name" value="RIBOSOMAL_L21"/>
    <property type="match status" value="1"/>
</dbReference>
<dbReference type="InterPro" id="IPR028909">
    <property type="entry name" value="bL21-like"/>
</dbReference>
<comment type="similarity">
    <text evidence="1 6 7">Belongs to the bacterial ribosomal protein bL21 family.</text>
</comment>
<keyword evidence="4 6" id="KW-0689">Ribosomal protein</keyword>
<dbReference type="HAMAP" id="MF_01363">
    <property type="entry name" value="Ribosomal_bL21"/>
    <property type="match status" value="1"/>
</dbReference>
<dbReference type="EMBL" id="JAGQHS010000014">
    <property type="protein sequence ID" value="MCA9755043.1"/>
    <property type="molecule type" value="Genomic_DNA"/>
</dbReference>
<dbReference type="GO" id="GO:0005737">
    <property type="term" value="C:cytoplasm"/>
    <property type="evidence" value="ECO:0007669"/>
    <property type="project" value="UniProtKB-ARBA"/>
</dbReference>
<evidence type="ECO:0000256" key="3">
    <source>
        <dbReference type="ARBA" id="ARBA00022884"/>
    </source>
</evidence>
<organism evidence="8 9">
    <name type="scientific">Eiseniibacteriota bacterium</name>
    <dbReference type="NCBI Taxonomy" id="2212470"/>
    <lineage>
        <taxon>Bacteria</taxon>
        <taxon>Candidatus Eiseniibacteriota</taxon>
    </lineage>
</organism>
<evidence type="ECO:0000256" key="2">
    <source>
        <dbReference type="ARBA" id="ARBA00022730"/>
    </source>
</evidence>
<keyword evidence="3 6" id="KW-0694">RNA-binding</keyword>